<feature type="region of interest" description="Disordered" evidence="1">
    <location>
        <begin position="1454"/>
        <end position="1475"/>
    </location>
</feature>
<keyword evidence="2" id="KW-0812">Transmembrane</keyword>
<evidence type="ECO:0000313" key="4">
    <source>
        <dbReference type="EMBL" id="QTD47748.1"/>
    </source>
</evidence>
<dbReference type="InterPro" id="IPR038081">
    <property type="entry name" value="CalX-like_sf"/>
</dbReference>
<dbReference type="EMBL" id="CP071793">
    <property type="protein sequence ID" value="QTD47748.1"/>
    <property type="molecule type" value="Genomic_DNA"/>
</dbReference>
<proteinExistence type="predicted"/>
<dbReference type="RefSeq" id="WP_237377414.1">
    <property type="nucleotide sequence ID" value="NZ_CP071793.1"/>
</dbReference>
<dbReference type="InterPro" id="IPR005135">
    <property type="entry name" value="Endo/exonuclease/phosphatase"/>
</dbReference>
<accession>A0A8A4TG99</accession>
<feature type="transmembrane region" description="Helical" evidence="2">
    <location>
        <begin position="1792"/>
        <end position="1809"/>
    </location>
</feature>
<dbReference type="Proteomes" id="UP000663929">
    <property type="component" value="Chromosome"/>
</dbReference>
<feature type="compositionally biased region" description="Polar residues" evidence="1">
    <location>
        <begin position="365"/>
        <end position="387"/>
    </location>
</feature>
<dbReference type="InterPro" id="IPR026442">
    <property type="entry name" value="IPTL_CTERM"/>
</dbReference>
<dbReference type="Pfam" id="PF19580">
    <property type="entry name" value="Exo_endo_phos_3"/>
    <property type="match status" value="1"/>
</dbReference>
<gene>
    <name evidence="4" type="ORF">J3U87_19340</name>
</gene>
<evidence type="ECO:0000313" key="5">
    <source>
        <dbReference type="Proteomes" id="UP000663929"/>
    </source>
</evidence>
<name>A0A8A4TG99_SULCO</name>
<keyword evidence="2" id="KW-0472">Membrane</keyword>
<dbReference type="Pfam" id="PF18203">
    <property type="entry name" value="IPTL-CTERM"/>
    <property type="match status" value="1"/>
</dbReference>
<dbReference type="InterPro" id="IPR036691">
    <property type="entry name" value="Endo/exonu/phosph_ase_sf"/>
</dbReference>
<evidence type="ECO:0000259" key="3">
    <source>
        <dbReference type="PROSITE" id="PS51841"/>
    </source>
</evidence>
<feature type="region of interest" description="Disordered" evidence="1">
    <location>
        <begin position="341"/>
        <end position="388"/>
    </location>
</feature>
<protein>
    <recommendedName>
        <fullName evidence="3">LTD domain-containing protein</fullName>
    </recommendedName>
</protein>
<dbReference type="KEGG" id="scor:J3U87_19340"/>
<feature type="region of interest" description="Disordered" evidence="1">
    <location>
        <begin position="160"/>
        <end position="205"/>
    </location>
</feature>
<dbReference type="SUPFAM" id="SSF141072">
    <property type="entry name" value="CalX-like"/>
    <property type="match status" value="1"/>
</dbReference>
<feature type="region of interest" description="Disordered" evidence="1">
    <location>
        <begin position="525"/>
        <end position="570"/>
    </location>
</feature>
<feature type="region of interest" description="Disordered" evidence="1">
    <location>
        <begin position="707"/>
        <end position="726"/>
    </location>
</feature>
<reference evidence="4" key="1">
    <citation type="submission" date="2021-03" db="EMBL/GenBank/DDBJ databases">
        <title>Acanthopleuribacteraceae sp. M133.</title>
        <authorList>
            <person name="Wang G."/>
        </authorList>
    </citation>
    <scope>NUCLEOTIDE SEQUENCE</scope>
    <source>
        <strain evidence="4">M133</strain>
    </source>
</reference>
<feature type="domain" description="LTD" evidence="3">
    <location>
        <begin position="378"/>
        <end position="556"/>
    </location>
</feature>
<dbReference type="SUPFAM" id="SSF56219">
    <property type="entry name" value="DNase I-like"/>
    <property type="match status" value="1"/>
</dbReference>
<dbReference type="PANTHER" id="PTHR37397">
    <property type="entry name" value="SI:CH211-183D21.1"/>
    <property type="match status" value="1"/>
</dbReference>
<dbReference type="PANTHER" id="PTHR37397:SF1">
    <property type="entry name" value="LTD DOMAIN-CONTAINING PROTEIN"/>
    <property type="match status" value="1"/>
</dbReference>
<evidence type="ECO:0000256" key="2">
    <source>
        <dbReference type="SAM" id="Phobius"/>
    </source>
</evidence>
<feature type="domain" description="LTD" evidence="3">
    <location>
        <begin position="197"/>
        <end position="375"/>
    </location>
</feature>
<feature type="compositionally biased region" description="Polar residues" evidence="1">
    <location>
        <begin position="912"/>
        <end position="922"/>
    </location>
</feature>
<evidence type="ECO:0000256" key="1">
    <source>
        <dbReference type="SAM" id="MobiDB-lite"/>
    </source>
</evidence>
<dbReference type="CDD" id="cd04486">
    <property type="entry name" value="YhcR_OBF_like"/>
    <property type="match status" value="1"/>
</dbReference>
<dbReference type="InterPro" id="IPR001322">
    <property type="entry name" value="Lamin_tail_dom"/>
</dbReference>
<feature type="compositionally biased region" description="Polar residues" evidence="1">
    <location>
        <begin position="546"/>
        <end position="570"/>
    </location>
</feature>
<dbReference type="PROSITE" id="PS51841">
    <property type="entry name" value="LTD"/>
    <property type="match status" value="4"/>
</dbReference>
<feature type="region of interest" description="Disordered" evidence="1">
    <location>
        <begin position="886"/>
        <end position="926"/>
    </location>
</feature>
<feature type="compositionally biased region" description="Polar residues" evidence="1">
    <location>
        <begin position="184"/>
        <end position="195"/>
    </location>
</feature>
<keyword evidence="5" id="KW-1185">Reference proteome</keyword>
<organism evidence="4 5">
    <name type="scientific">Sulfidibacter corallicola</name>
    <dbReference type="NCBI Taxonomy" id="2818388"/>
    <lineage>
        <taxon>Bacteria</taxon>
        <taxon>Pseudomonadati</taxon>
        <taxon>Acidobacteriota</taxon>
        <taxon>Holophagae</taxon>
        <taxon>Acanthopleuribacterales</taxon>
        <taxon>Acanthopleuribacteraceae</taxon>
        <taxon>Sulfidibacter</taxon>
    </lineage>
</organism>
<dbReference type="GO" id="GO:0003824">
    <property type="term" value="F:catalytic activity"/>
    <property type="evidence" value="ECO:0007669"/>
    <property type="project" value="InterPro"/>
</dbReference>
<sequence length="1819" mass="189875">MTLVAAFFSQPLIAQDGGLSDRLGSPNVVINEVDADQAGTEDREFVELFGNPNTPLDGFVLVFFNGNGDTSYLAVDLDGQTLDSNGFFVAGGSGIASVDVSLPDSTVQNGADAVALYTANDTDFPNGTAVTTTNLVDAVVYGTNDADDAGLLVLLNGGQPQVNEDGAGDKDAHSNSRVPDGGTARNTDTYVQQDPTPGAPNQAGPATNVVINEVDADTAGTDTLEFVELFGNPNTSLDGLVLVLFNGSNDQSFLAIDLDGESLDANGFFVAGNTAVTAASVTFPDNTLQNGADAVALYVGDDTDFPNGTGVTTTDLVDALVYDTNDGDDAGLLALLNAGQPQVNEDGMGDKDGHSNSRVPDGGTARNTDTYVQQAPTPGASNQTGPSTDIVINEVDADTAGSDTLEFVELFGTPNTSLDGFVLVLFNGSNDQSYFALDLDGQSLDANGFFVAGNTAVTNVDVTFPDNTLQNGADAVALFMGDDTDFPNGTGVTTTNLVDALVYDTNDGDDAGLLALLNGGQAQINEDELGNKDGHSNSRVPDGGTARNTDTYVQQDPTPGASNQPTPSSDIVINEVDADTPSSDVLEFVELFGTPNTSLDGFVLVFYNGSSDQSYRAIDLDGQSLDANGFFVAGNTGVANVDVTFPDNGLQNGADAVALYMGNDTDFPDGTAVTTTDLVDAVVYDTNDGDDAGLLVLLNAGQPQLNEDGAGDKDIHSNSRVPDGGTARNTDTFVQQLATPGASNQPAPSELVINEVDADTAGSDTLEFVELFGTPNASLNGFVLVFFNGSSDQSYLAIDLDGQSLDANGFFVAGNTGVANVDVTFADNGLQNGADAVALYTGDDTDFPTNTPVTTTNLVDALVYDTNDGDDAGLLVLLNAGQAQINEDDMGDKDGHSNSRFPDGGTPRDTDSYTQQTPTPGESNVAGGASVTIAEIQGNGLTSPFDGQTVRTEGNVVTAVGAVGFFIQTPDANVDADPETSEGVYVFLNTAPTVSVGDIVNVEGPIVEFFDFTEFAGAGIVVDIVSSGNPLPAVITFDGTTPSPNQPQPDTELERFEGMLVTMSGIAAGPTDQFGDTPVVATTTRPFVEPGITFPGQVGLPVYDGNPEIFEINSTALGGPAVQMHAGQTVNEATGPLAFSFGDYQIWPTTLNPATPDFSSTPVRNRESGEFTVASQNMLRLYDDVNDGNGDSTVSAQEYQDRLTKFSMLIRNVLGAPDILAVQEVEKIEVLQDLASQINTDDSSINYTAYLLEGNDPGTIDVGYLVRDTVSVNDVSQVQENETFDFNSNSFTLHDRPPLVLDATVDLGNGENYPIVVMVVHHRSRNDIDEDPGSGEFVRFKRNQQALRTSQHIQSMQNADPDIHLMVVGDFNAYEFTDGYVDVVGQMTGDLDPLGALIPGTDEVNPDLHNHIADLPAAERYSFVFRGSSNAFEHVLTSQSLTCAVSEVQYARGNADMPRDLEDDPGTPSRASDHDGSVAYVKIPGILVTPTSGLTTSETGTTAQFTVVLQSQPSADVTIAVASSDTTEGTVDVSSLTFTSSNWDTAQTVTITGVDDDVIDGSQAYTIQLSPVVSTDLCYSGVDPADVGVTNTSKDAATIVVDPTTDLVVDEDGTTAQFTVVLGAQPSADVTVSVSSDNEDEGTVDVNALTFTNGNWDQPQTVTVTGVFDGVIDNDIAFTVVLGAATSTDPDFDNVDPDDVAVTNLNTTSSLDFSIRISGDTATILGPNNGAGGFYYLDPDTGEWVFVANFSLNGDGQAVIDVNLPDDVIVGVGGLDGLIQPTSGSGATVPTLGEWGLIAFALLLMMAAVKSSRDGRRRA</sequence>
<keyword evidence="2" id="KW-1133">Transmembrane helix</keyword>
<feature type="domain" description="LTD" evidence="3">
    <location>
        <begin position="740"/>
        <end position="917"/>
    </location>
</feature>
<dbReference type="Gene3D" id="3.60.10.10">
    <property type="entry name" value="Endonuclease/exonuclease/phosphatase"/>
    <property type="match status" value="1"/>
</dbReference>
<feature type="domain" description="LTD" evidence="3">
    <location>
        <begin position="559"/>
        <end position="686"/>
    </location>
</feature>